<dbReference type="RefSeq" id="WP_380047620.1">
    <property type="nucleotide sequence ID" value="NZ_JBHLTC010000018.1"/>
</dbReference>
<dbReference type="EMBL" id="JBHLTC010000018">
    <property type="protein sequence ID" value="MFC0625323.1"/>
    <property type="molecule type" value="Genomic_DNA"/>
</dbReference>
<protein>
    <recommendedName>
        <fullName evidence="4">Secreted protein</fullName>
    </recommendedName>
</protein>
<evidence type="ECO:0008006" key="4">
    <source>
        <dbReference type="Google" id="ProtNLM"/>
    </source>
</evidence>
<name>A0ABV6QMC7_9ACTN</name>
<accession>A0ABV6QMC7</accession>
<proteinExistence type="predicted"/>
<comment type="caution">
    <text evidence="2">The sequence shown here is derived from an EMBL/GenBank/DDBJ whole genome shotgun (WGS) entry which is preliminary data.</text>
</comment>
<sequence>MRNRLGRGLLAFCLVLATLAVVQPATAQVTGSYPDQGCTYYANSRGFGGYCGGGFDQRRARTWADRLDGRVFVPCRDYDVPPGIRLPAPPEGKEWRMRVHIVDYDLNQVYGGPNVHLEREIVALSESERNQCRRLDYMDPFWERFGTTYPTPILQIHPTYTPRVNVPAYFKLTPDSSAVFLDEHLQPMIGFRGGCSTCLVRMRAIVGKIVIDPGDGQKPVSCELGLLPLESDGYDENQDPFHQTNPCKVVYKRSSAAEKDGMYTVNISVFWDVALWRTDQNSWSDLGRFEVKAVQRLPVQEVQAIGG</sequence>
<gene>
    <name evidence="2" type="ORF">ACFFGN_14685</name>
</gene>
<feature type="chain" id="PRO_5046633824" description="Secreted protein" evidence="1">
    <location>
        <begin position="28"/>
        <end position="307"/>
    </location>
</feature>
<organism evidence="2 3">
    <name type="scientific">Kribbella deserti</name>
    <dbReference type="NCBI Taxonomy" id="1926257"/>
    <lineage>
        <taxon>Bacteria</taxon>
        <taxon>Bacillati</taxon>
        <taxon>Actinomycetota</taxon>
        <taxon>Actinomycetes</taxon>
        <taxon>Propionibacteriales</taxon>
        <taxon>Kribbellaceae</taxon>
        <taxon>Kribbella</taxon>
    </lineage>
</organism>
<keyword evidence="3" id="KW-1185">Reference proteome</keyword>
<dbReference type="Proteomes" id="UP001589890">
    <property type="component" value="Unassembled WGS sequence"/>
</dbReference>
<feature type="signal peptide" evidence="1">
    <location>
        <begin position="1"/>
        <end position="27"/>
    </location>
</feature>
<evidence type="ECO:0000313" key="2">
    <source>
        <dbReference type="EMBL" id="MFC0625323.1"/>
    </source>
</evidence>
<evidence type="ECO:0000313" key="3">
    <source>
        <dbReference type="Proteomes" id="UP001589890"/>
    </source>
</evidence>
<keyword evidence="1" id="KW-0732">Signal</keyword>
<reference evidence="2 3" key="1">
    <citation type="submission" date="2024-09" db="EMBL/GenBank/DDBJ databases">
        <authorList>
            <person name="Sun Q."/>
            <person name="Mori K."/>
        </authorList>
    </citation>
    <scope>NUCLEOTIDE SEQUENCE [LARGE SCALE GENOMIC DNA]</scope>
    <source>
        <strain evidence="2 3">CGMCC 1.15906</strain>
    </source>
</reference>
<evidence type="ECO:0000256" key="1">
    <source>
        <dbReference type="SAM" id="SignalP"/>
    </source>
</evidence>